<evidence type="ECO:0000313" key="2">
    <source>
        <dbReference type="Proteomes" id="UP000054630"/>
    </source>
</evidence>
<dbReference type="Proteomes" id="UP000054630">
    <property type="component" value="Unassembled WGS sequence"/>
</dbReference>
<dbReference type="EMBL" id="JYDL01000079">
    <property type="protein sequence ID" value="KRX17997.1"/>
    <property type="molecule type" value="Genomic_DNA"/>
</dbReference>
<sequence>MEQKIGMRKSTYKKKQIYKHADNCPYVKISESAYSQNVTVIFQSTAMKACKQRKRCLDNWDMSTEKHKRLELIVDI</sequence>
<protein>
    <submittedName>
        <fullName evidence="1">Uncharacterized protein</fullName>
    </submittedName>
</protein>
<comment type="caution">
    <text evidence="1">The sequence shown here is derived from an EMBL/GenBank/DDBJ whole genome shotgun (WGS) entry which is preliminary data.</text>
</comment>
<keyword evidence="2" id="KW-1185">Reference proteome</keyword>
<accession>A0A0V0RU18</accession>
<name>A0A0V0RU18_9BILA</name>
<proteinExistence type="predicted"/>
<evidence type="ECO:0000313" key="1">
    <source>
        <dbReference type="EMBL" id="KRX17997.1"/>
    </source>
</evidence>
<gene>
    <name evidence="1" type="ORF">T07_12942</name>
</gene>
<dbReference type="AlphaFoldDB" id="A0A0V0RU18"/>
<organism evidence="1 2">
    <name type="scientific">Trichinella nelsoni</name>
    <dbReference type="NCBI Taxonomy" id="6336"/>
    <lineage>
        <taxon>Eukaryota</taxon>
        <taxon>Metazoa</taxon>
        <taxon>Ecdysozoa</taxon>
        <taxon>Nematoda</taxon>
        <taxon>Enoplea</taxon>
        <taxon>Dorylaimia</taxon>
        <taxon>Trichinellida</taxon>
        <taxon>Trichinellidae</taxon>
        <taxon>Trichinella</taxon>
    </lineage>
</organism>
<reference evidence="1 2" key="1">
    <citation type="submission" date="2015-01" db="EMBL/GenBank/DDBJ databases">
        <title>Evolution of Trichinella species and genotypes.</title>
        <authorList>
            <person name="Korhonen P.K."/>
            <person name="Edoardo P."/>
            <person name="Giuseppe L.R."/>
            <person name="Gasser R.B."/>
        </authorList>
    </citation>
    <scope>NUCLEOTIDE SEQUENCE [LARGE SCALE GENOMIC DNA]</scope>
    <source>
        <strain evidence="1">ISS37</strain>
    </source>
</reference>